<sequence length="51" mass="5517">MRGDQRVNCVQAVFYKGSGVCVLHCNHTALDGCAVHSHPKQCVGADREESC</sequence>
<evidence type="ECO:0000313" key="2">
    <source>
        <dbReference type="Proteomes" id="UP001162483"/>
    </source>
</evidence>
<reference evidence="1" key="1">
    <citation type="submission" date="2023-05" db="EMBL/GenBank/DDBJ databases">
        <authorList>
            <person name="Stuckert A."/>
        </authorList>
    </citation>
    <scope>NUCLEOTIDE SEQUENCE</scope>
</reference>
<evidence type="ECO:0000313" key="1">
    <source>
        <dbReference type="EMBL" id="CAI9562591.1"/>
    </source>
</evidence>
<gene>
    <name evidence="1" type="ORF">SPARVUS_LOCUS5639304</name>
</gene>
<protein>
    <submittedName>
        <fullName evidence="1">Uncharacterized protein</fullName>
    </submittedName>
</protein>
<comment type="caution">
    <text evidence="1">The sequence shown here is derived from an EMBL/GenBank/DDBJ whole genome shotgun (WGS) entry which is preliminary data.</text>
</comment>
<name>A0ABN9CU12_9NEOB</name>
<accession>A0ABN9CU12</accession>
<dbReference type="Proteomes" id="UP001162483">
    <property type="component" value="Unassembled WGS sequence"/>
</dbReference>
<dbReference type="EMBL" id="CATNWA010011962">
    <property type="protein sequence ID" value="CAI9562591.1"/>
    <property type="molecule type" value="Genomic_DNA"/>
</dbReference>
<organism evidence="1 2">
    <name type="scientific">Staurois parvus</name>
    <dbReference type="NCBI Taxonomy" id="386267"/>
    <lineage>
        <taxon>Eukaryota</taxon>
        <taxon>Metazoa</taxon>
        <taxon>Chordata</taxon>
        <taxon>Craniata</taxon>
        <taxon>Vertebrata</taxon>
        <taxon>Euteleostomi</taxon>
        <taxon>Amphibia</taxon>
        <taxon>Batrachia</taxon>
        <taxon>Anura</taxon>
        <taxon>Neobatrachia</taxon>
        <taxon>Ranoidea</taxon>
        <taxon>Ranidae</taxon>
        <taxon>Staurois</taxon>
    </lineage>
</organism>
<keyword evidence="2" id="KW-1185">Reference proteome</keyword>
<proteinExistence type="predicted"/>